<keyword evidence="4" id="KW-0274">FAD</keyword>
<dbReference type="SMART" id="SM01228">
    <property type="entry name" value="GIDA_assoc_3"/>
    <property type="match status" value="1"/>
</dbReference>
<dbReference type="AlphaFoldDB" id="A0AAW2HPQ0"/>
<dbReference type="FunFam" id="3.50.50.60:FF:000002">
    <property type="entry name" value="tRNA uridine 5-carboxymethylaminomethyl modification enzyme MnmG"/>
    <property type="match status" value="1"/>
</dbReference>
<organism evidence="6">
    <name type="scientific">Menopon gallinae</name>
    <name type="common">poultry shaft louse</name>
    <dbReference type="NCBI Taxonomy" id="328185"/>
    <lineage>
        <taxon>Eukaryota</taxon>
        <taxon>Metazoa</taxon>
        <taxon>Ecdysozoa</taxon>
        <taxon>Arthropoda</taxon>
        <taxon>Hexapoda</taxon>
        <taxon>Insecta</taxon>
        <taxon>Pterygota</taxon>
        <taxon>Neoptera</taxon>
        <taxon>Paraneoptera</taxon>
        <taxon>Psocodea</taxon>
        <taxon>Troctomorpha</taxon>
        <taxon>Phthiraptera</taxon>
        <taxon>Amblycera</taxon>
        <taxon>Menoponidae</taxon>
        <taxon>Menopon</taxon>
    </lineage>
</organism>
<dbReference type="InterPro" id="IPR002218">
    <property type="entry name" value="MnmG-rel"/>
</dbReference>
<evidence type="ECO:0000313" key="6">
    <source>
        <dbReference type="EMBL" id="KAL0271875.1"/>
    </source>
</evidence>
<comment type="cofactor">
    <cofactor evidence="1">
        <name>FAD</name>
        <dbReference type="ChEBI" id="CHEBI:57692"/>
    </cofactor>
</comment>
<evidence type="ECO:0000256" key="1">
    <source>
        <dbReference type="ARBA" id="ARBA00001974"/>
    </source>
</evidence>
<keyword evidence="3" id="KW-0285">Flavoprotein</keyword>
<evidence type="ECO:0000256" key="4">
    <source>
        <dbReference type="ARBA" id="ARBA00022827"/>
    </source>
</evidence>
<gene>
    <name evidence="6" type="ORF">PYX00_005048</name>
</gene>
<dbReference type="InterPro" id="IPR047001">
    <property type="entry name" value="MnmG_C_subdom"/>
</dbReference>
<dbReference type="EMBL" id="JARGDH010000003">
    <property type="protein sequence ID" value="KAL0271875.1"/>
    <property type="molecule type" value="Genomic_DNA"/>
</dbReference>
<dbReference type="Gene3D" id="1.10.150.570">
    <property type="entry name" value="GidA associated domain, C-terminal subdomain"/>
    <property type="match status" value="1"/>
</dbReference>
<dbReference type="InterPro" id="IPR049312">
    <property type="entry name" value="GIDA_C_N"/>
</dbReference>
<reference evidence="6" key="1">
    <citation type="journal article" date="2024" name="Gigascience">
        <title>Chromosome-level genome of the poultry shaft louse Menopon gallinae provides insight into the host-switching and adaptive evolution of parasitic lice.</title>
        <authorList>
            <person name="Xu Y."/>
            <person name="Ma L."/>
            <person name="Liu S."/>
            <person name="Liang Y."/>
            <person name="Liu Q."/>
            <person name="He Z."/>
            <person name="Tian L."/>
            <person name="Duan Y."/>
            <person name="Cai W."/>
            <person name="Li H."/>
            <person name="Song F."/>
        </authorList>
    </citation>
    <scope>NUCLEOTIDE SEQUENCE</scope>
    <source>
        <strain evidence="6">Cailab_2023a</strain>
    </source>
</reference>
<feature type="domain" description="tRNA uridine 5-carboxymethylaminomethyl modification enzyme C-terminal subdomain" evidence="5">
    <location>
        <begin position="573"/>
        <end position="645"/>
    </location>
</feature>
<proteinExistence type="inferred from homology"/>
<dbReference type="PROSITE" id="PS01281">
    <property type="entry name" value="GIDA_2"/>
    <property type="match status" value="1"/>
</dbReference>
<dbReference type="GO" id="GO:0005829">
    <property type="term" value="C:cytosol"/>
    <property type="evidence" value="ECO:0007669"/>
    <property type="project" value="TreeGrafter"/>
</dbReference>
<dbReference type="GO" id="GO:0070899">
    <property type="term" value="P:mitochondrial tRNA wobble uridine modification"/>
    <property type="evidence" value="ECO:0007669"/>
    <property type="project" value="UniProtKB-ARBA"/>
</dbReference>
<dbReference type="Pfam" id="PF01134">
    <property type="entry name" value="GIDA"/>
    <property type="match status" value="1"/>
</dbReference>
<dbReference type="FunFam" id="3.50.50.60:FF:000082">
    <property type="entry name" value="protein MTO1 homolog, mitochondrial isoform X1"/>
    <property type="match status" value="1"/>
</dbReference>
<name>A0AAW2HPQ0_9NEOP</name>
<dbReference type="Pfam" id="PF21680">
    <property type="entry name" value="GIDA_C_1st"/>
    <property type="match status" value="1"/>
</dbReference>
<protein>
    <recommendedName>
        <fullName evidence="5">tRNA uridine 5-carboxymethylaminomethyl modification enzyme C-terminal subdomain domain-containing protein</fullName>
    </recommendedName>
</protein>
<dbReference type="InterPro" id="IPR020595">
    <property type="entry name" value="MnmG-rel_CS"/>
</dbReference>
<dbReference type="PANTHER" id="PTHR11806">
    <property type="entry name" value="GLUCOSE INHIBITED DIVISION PROTEIN A"/>
    <property type="match status" value="1"/>
</dbReference>
<dbReference type="InterPro" id="IPR040131">
    <property type="entry name" value="MnmG_N"/>
</dbReference>
<dbReference type="GO" id="GO:0030488">
    <property type="term" value="P:tRNA methylation"/>
    <property type="evidence" value="ECO:0007669"/>
    <property type="project" value="TreeGrafter"/>
</dbReference>
<accession>A0AAW2HPQ0</accession>
<evidence type="ECO:0000256" key="2">
    <source>
        <dbReference type="ARBA" id="ARBA00007653"/>
    </source>
</evidence>
<sequence length="652" mass="73200">MFASTKKVKMFKGIFSRKFCSRLCNMYDVIVVGGGHAGVEACSAAARMGSKTLLVTHKMDTIGEMSCNPSFGGIGKGQLIKEIDALDGVCGRICDKSGVHYRVLNKRKGQAVWGHRAQIDRKLYKKFMQDEIFHHTPNLTVLADAVEDLVIDEGQNCCRGIVTKMGRTIYGKAVVLTTGTFLRGQINIGLEVRPAGRIGDEPSIALADRLYRLNFRMGRLKTGTPPRIQKESVNFKPCVRQDGDDPPSPFSFMNDRVWIDAKDQLHCYLTYTNEAVAKIILENLHLNNHVKEEITGPRHCPSIESKVIRFRQNMHQIWLEPEGLDSDIIYPAGLSCTLPADLQVKMVRQIPGLENAQILRPGYGVEYDYVDPTELNPTLETIKVKGLFFAGQINGTTGYEEAAAQGIVAGINAAAKCQGKKEFTISRTEGYIGVLIDDLTTVGTVEPYRMFTSRSEFRLHLRPDNADLRLTRKGYEVGCVSEARYEMFCDLKAELEESILTLKSINRPVKFWRSLFLDNDNKAGVLDIQKNAFEAMSAYSTLITLEELTKKAPDVFGFLENKTSLRERVMIESKYEKFVTEQQEEISEMKKDESLKIPSTIDYSNTYFSLSAEVREKLESVRPTTIAAANRISGMTPAAIVRLMQYIRNENI</sequence>
<dbReference type="InterPro" id="IPR026904">
    <property type="entry name" value="MnmG_C"/>
</dbReference>
<dbReference type="PROSITE" id="PS01280">
    <property type="entry name" value="GIDA_1"/>
    <property type="match status" value="1"/>
</dbReference>
<comment type="similarity">
    <text evidence="2">Belongs to the MnmG family.</text>
</comment>
<dbReference type="InterPro" id="IPR036188">
    <property type="entry name" value="FAD/NAD-bd_sf"/>
</dbReference>
<dbReference type="InterPro" id="IPR004416">
    <property type="entry name" value="MnmG"/>
</dbReference>
<dbReference type="Pfam" id="PF13932">
    <property type="entry name" value="SAM_GIDA_C"/>
    <property type="match status" value="1"/>
</dbReference>
<dbReference type="FunFam" id="1.10.150.570:FF:000001">
    <property type="entry name" value="tRNA uridine 5-carboxymethylaminomethyl modification enzyme MnmG"/>
    <property type="match status" value="1"/>
</dbReference>
<evidence type="ECO:0000259" key="5">
    <source>
        <dbReference type="SMART" id="SM01228"/>
    </source>
</evidence>
<dbReference type="HAMAP" id="MF_00129">
    <property type="entry name" value="MnmG_GidA"/>
    <property type="match status" value="1"/>
</dbReference>
<dbReference type="GO" id="GO:0050660">
    <property type="term" value="F:flavin adenine dinucleotide binding"/>
    <property type="evidence" value="ECO:0007669"/>
    <property type="project" value="InterPro"/>
</dbReference>
<dbReference type="SUPFAM" id="SSF51905">
    <property type="entry name" value="FAD/NAD(P)-binding domain"/>
    <property type="match status" value="1"/>
</dbReference>
<dbReference type="Gene3D" id="3.50.50.60">
    <property type="entry name" value="FAD/NAD(P)-binding domain"/>
    <property type="match status" value="2"/>
</dbReference>
<dbReference type="NCBIfam" id="TIGR00136">
    <property type="entry name" value="mnmG_gidA"/>
    <property type="match status" value="1"/>
</dbReference>
<dbReference type="InterPro" id="IPR044920">
    <property type="entry name" value="MnmG_C_subdom_sf"/>
</dbReference>
<comment type="caution">
    <text evidence="6">The sequence shown here is derived from an EMBL/GenBank/DDBJ whole genome shotgun (WGS) entry which is preliminary data.</text>
</comment>
<dbReference type="GO" id="GO:0005739">
    <property type="term" value="C:mitochondrion"/>
    <property type="evidence" value="ECO:0007669"/>
    <property type="project" value="GOC"/>
</dbReference>
<evidence type="ECO:0000256" key="3">
    <source>
        <dbReference type="ARBA" id="ARBA00022630"/>
    </source>
</evidence>
<dbReference type="PANTHER" id="PTHR11806:SF0">
    <property type="entry name" value="PROTEIN MTO1 HOMOLOG, MITOCHONDRIAL"/>
    <property type="match status" value="1"/>
</dbReference>
<dbReference type="EMBL" id="JARGDH010000003">
    <property type="protein sequence ID" value="KAL0271874.1"/>
    <property type="molecule type" value="Genomic_DNA"/>
</dbReference>